<evidence type="ECO:0000313" key="2">
    <source>
        <dbReference type="Proteomes" id="UP000187059"/>
    </source>
</evidence>
<sequence>MRHRSVHLFSFSPDAHAVGHQRHIHPRRQLFRSIPGPCPTKGLPILEPALEKPLREGPL</sequence>
<keyword evidence="2" id="KW-1185">Reference proteome</keyword>
<evidence type="ECO:0000313" key="1">
    <source>
        <dbReference type="EMBL" id="APZ51886.1"/>
    </source>
</evidence>
<proteinExistence type="predicted"/>
<accession>A0A1P8URB1</accession>
<organism evidence="1 2">
    <name type="scientific">Salipiger abyssi</name>
    <dbReference type="NCBI Taxonomy" id="1250539"/>
    <lineage>
        <taxon>Bacteria</taxon>
        <taxon>Pseudomonadati</taxon>
        <taxon>Pseudomonadota</taxon>
        <taxon>Alphaproteobacteria</taxon>
        <taxon>Rhodobacterales</taxon>
        <taxon>Roseobacteraceae</taxon>
        <taxon>Salipiger</taxon>
    </lineage>
</organism>
<dbReference type="STRING" id="1250539.Ga0080574_TMP1552"/>
<dbReference type="EMBL" id="CP015093">
    <property type="protein sequence ID" value="APZ51886.1"/>
    <property type="molecule type" value="Genomic_DNA"/>
</dbReference>
<gene>
    <name evidence="1" type="ORF">Ga0080574_TMP1552</name>
</gene>
<dbReference type="Proteomes" id="UP000187059">
    <property type="component" value="Chromosome"/>
</dbReference>
<reference evidence="1 2" key="1">
    <citation type="submission" date="2016-04" db="EMBL/GenBank/DDBJ databases">
        <title>Deep-sea bacteria in the southern Pacific.</title>
        <authorList>
            <person name="Tang K."/>
        </authorList>
    </citation>
    <scope>NUCLEOTIDE SEQUENCE [LARGE SCALE GENOMIC DNA]</scope>
    <source>
        <strain evidence="1 2">JLT2014</strain>
    </source>
</reference>
<protein>
    <submittedName>
        <fullName evidence="1">Uncharacterized protein</fullName>
    </submittedName>
</protein>
<dbReference type="AlphaFoldDB" id="A0A1P8URB1"/>
<dbReference type="KEGG" id="paby:Ga0080574_TMP1552"/>
<name>A0A1P8URB1_9RHOB</name>